<evidence type="ECO:0000313" key="2">
    <source>
        <dbReference type="EMBL" id="EKX63426.1"/>
    </source>
</evidence>
<dbReference type="EMBL" id="AEJC01000432">
    <property type="protein sequence ID" value="EKX63426.1"/>
    <property type="molecule type" value="Genomic_DNA"/>
</dbReference>
<proteinExistence type="predicted"/>
<name>L1KRL5_9ACTN</name>
<comment type="caution">
    <text evidence="2">The sequence shown here is derived from an EMBL/GenBank/DDBJ whole genome shotgun (WGS) entry which is preliminary data.</text>
</comment>
<accession>L1KRL5</accession>
<protein>
    <submittedName>
        <fullName evidence="2">Uncharacterized protein</fullName>
    </submittedName>
</protein>
<evidence type="ECO:0000313" key="3">
    <source>
        <dbReference type="Proteomes" id="UP000010411"/>
    </source>
</evidence>
<organism evidence="2 3">
    <name type="scientific">Streptomyces ipomoeae 91-03</name>
    <dbReference type="NCBI Taxonomy" id="698759"/>
    <lineage>
        <taxon>Bacteria</taxon>
        <taxon>Bacillati</taxon>
        <taxon>Actinomycetota</taxon>
        <taxon>Actinomycetes</taxon>
        <taxon>Kitasatosporales</taxon>
        <taxon>Streptomycetaceae</taxon>
        <taxon>Streptomyces</taxon>
    </lineage>
</organism>
<evidence type="ECO:0000256" key="1">
    <source>
        <dbReference type="SAM" id="MobiDB-lite"/>
    </source>
</evidence>
<sequence>MLDRSAVRHVRTPKDADMFHSKPMRTDTGVRTDTGDGAQPVSE</sequence>
<reference evidence="2 3" key="1">
    <citation type="submission" date="2012-11" db="EMBL/GenBank/DDBJ databases">
        <authorList>
            <person name="Huguet-Tapia J.C."/>
            <person name="Durkin A.S."/>
            <person name="Pettis G.S."/>
            <person name="Badger J.H."/>
        </authorList>
    </citation>
    <scope>NUCLEOTIDE SEQUENCE [LARGE SCALE GENOMIC DNA]</scope>
    <source>
        <strain evidence="2 3">91-03</strain>
    </source>
</reference>
<gene>
    <name evidence="2" type="ORF">STRIP9103_02200</name>
</gene>
<feature type="compositionally biased region" description="Basic and acidic residues" evidence="1">
    <location>
        <begin position="1"/>
        <end position="34"/>
    </location>
</feature>
<dbReference type="PATRIC" id="fig|698759.3.peg.5901"/>
<dbReference type="Proteomes" id="UP000010411">
    <property type="component" value="Unassembled WGS sequence"/>
</dbReference>
<feature type="region of interest" description="Disordered" evidence="1">
    <location>
        <begin position="1"/>
        <end position="43"/>
    </location>
</feature>
<keyword evidence="3" id="KW-1185">Reference proteome</keyword>
<dbReference type="AlphaFoldDB" id="L1KRL5"/>